<dbReference type="InterPro" id="IPR013039">
    <property type="entry name" value="DUF1588"/>
</dbReference>
<keyword evidence="1" id="KW-0812">Transmembrane</keyword>
<feature type="transmembrane region" description="Helical" evidence="1">
    <location>
        <begin position="12"/>
        <end position="31"/>
    </location>
</feature>
<dbReference type="Pfam" id="PF07626">
    <property type="entry name" value="PSD3"/>
    <property type="match status" value="1"/>
</dbReference>
<dbReference type="SUPFAM" id="SSF49785">
    <property type="entry name" value="Galactose-binding domain-like"/>
    <property type="match status" value="1"/>
</dbReference>
<evidence type="ECO:0000259" key="2">
    <source>
        <dbReference type="PROSITE" id="PS50022"/>
    </source>
</evidence>
<gene>
    <name evidence="3" type="ORF">METZ01_LOCUS79788</name>
</gene>
<dbReference type="Pfam" id="PF07627">
    <property type="entry name" value="PSCyt3"/>
    <property type="match status" value="1"/>
</dbReference>
<evidence type="ECO:0000256" key="1">
    <source>
        <dbReference type="SAM" id="Phobius"/>
    </source>
</evidence>
<reference evidence="3" key="1">
    <citation type="submission" date="2018-05" db="EMBL/GenBank/DDBJ databases">
        <authorList>
            <person name="Lanie J.A."/>
            <person name="Ng W.-L."/>
            <person name="Kazmierczak K.M."/>
            <person name="Andrzejewski T.M."/>
            <person name="Davidsen T.M."/>
            <person name="Wayne K.J."/>
            <person name="Tettelin H."/>
            <person name="Glass J.I."/>
            <person name="Rusch D."/>
            <person name="Podicherti R."/>
            <person name="Tsui H.-C.T."/>
            <person name="Winkler M.E."/>
        </authorList>
    </citation>
    <scope>NUCLEOTIDE SEQUENCE</scope>
</reference>
<dbReference type="InterPro" id="IPR000421">
    <property type="entry name" value="FA58C"/>
</dbReference>
<dbReference type="Gene3D" id="2.60.120.260">
    <property type="entry name" value="Galactose-binding domain-like"/>
    <property type="match status" value="1"/>
</dbReference>
<organism evidence="3">
    <name type="scientific">marine metagenome</name>
    <dbReference type="NCBI Taxonomy" id="408172"/>
    <lineage>
        <taxon>unclassified sequences</taxon>
        <taxon>metagenomes</taxon>
        <taxon>ecological metagenomes</taxon>
    </lineage>
</organism>
<dbReference type="Pfam" id="PF07631">
    <property type="entry name" value="PSD4"/>
    <property type="match status" value="1"/>
</dbReference>
<name>A0A381UG26_9ZZZZ</name>
<dbReference type="Pfam" id="PF00754">
    <property type="entry name" value="F5_F8_type_C"/>
    <property type="match status" value="1"/>
</dbReference>
<proteinExistence type="predicted"/>
<dbReference type="InterPro" id="IPR013036">
    <property type="entry name" value="DUF1587"/>
</dbReference>
<feature type="domain" description="F5/8 type C" evidence="2">
    <location>
        <begin position="364"/>
        <end position="518"/>
    </location>
</feature>
<accession>A0A381UG26</accession>
<protein>
    <recommendedName>
        <fullName evidence="2">F5/8 type C domain-containing protein</fullName>
    </recommendedName>
</protein>
<sequence>MIKTKQLFSCPAFVSVHSGALLCFLGFVFFAEANPSTSLKFKETALGHFENYCFDCHDGEAKKGDLDLANLPEKGDFDSSLIFEHLITAKMPPKNKKQPSAEEKKLMLDWLSRRQAESVPNSYRRISRHEFVHSVNDLLGVELDLTKKIPEDRGTHDFDSDRRVLLTKEMLTSYFSAADEMLEFALPAKGFAQERIWVTNKIKDSHKTYNIYTRKYKEGILFSWTRANNGNSYSFFYDNFEPPVKGWYELTFDAMKLGDFKENVSIQVFAGKYYYADDRPQPQRLLGVISLGNQDVKSHIVRAFLHPGENVSVHCYSKHTFRKREGEQGAYVKQVKVRGPVLDQWPPSSYRKVFGDLPMNAPLREATDASVSQTKLKEIGGSISVSSFQKGMEKEKMQDGSNRTFWHTRFKPTVAKPPHYVILKNTAGKEIKGLSYATWSGGNGNGQVKGYSIHLSGDGKSWGIPIVEGELEVRLANEQPILFPKTTTKRFIKFLVTDAVSLDGKSLASIGKLDVLTSLPTTVSTSQVSVSSGSSEDLKRAIKRFAEKAFSSNLTEDELAPYYSVSLNSLKEQGDFVMAAKVGLKSIICSHRFLLAPGVHKNESYATAADLARIIWLSVPDEELLSLSKTEKLSAKMIPAQIDRMLKDEKSRRMIHSFCAQWLNLRSFNKVAPSLKLYPKYDDLLNHYLPIETEAYLNHLIQENMPVGYLIDSDFSFLNQRLAQHYGIDGVIGQRMRKVSFKPEVPRGGVLTMGSVLKVTADGFDTSPILRGAWVSKNIAGNTLSPPPENVKAIEPDVSKATTLREQIEQHKNNKTCYACHKSIDPYGFALENFDATGQWRTKYRVKKPHRATFQYRPQGYYDLAGEVDASGEIGKVEFADVFGLKKILLSDHKKVAYNFSRKFFEYANGYKPNLKQRLHLFTMIPENAQDCRIKDLITKVLVYSRTGEQE</sequence>
<keyword evidence="1" id="KW-0472">Membrane</keyword>
<dbReference type="EMBL" id="UINC01006337">
    <property type="protein sequence ID" value="SVA26934.1"/>
    <property type="molecule type" value="Genomic_DNA"/>
</dbReference>
<dbReference type="InterPro" id="IPR008979">
    <property type="entry name" value="Galactose-bd-like_sf"/>
</dbReference>
<evidence type="ECO:0000313" key="3">
    <source>
        <dbReference type="EMBL" id="SVA26934.1"/>
    </source>
</evidence>
<dbReference type="InterPro" id="IPR013042">
    <property type="entry name" value="DUF1592"/>
</dbReference>
<dbReference type="AlphaFoldDB" id="A0A381UG26"/>
<dbReference type="PROSITE" id="PS50022">
    <property type="entry name" value="FA58C_3"/>
    <property type="match status" value="1"/>
</dbReference>
<keyword evidence="1" id="KW-1133">Transmembrane helix</keyword>